<gene>
    <name evidence="4" type="ORF">QYM36_005173</name>
</gene>
<dbReference type="PANTHER" id="PTHR15157">
    <property type="entry name" value="UV RADIATION RESISTANCE-ASSOCIATED GENE PROTEIN"/>
    <property type="match status" value="1"/>
</dbReference>
<dbReference type="GO" id="GO:0005768">
    <property type="term" value="C:endosome"/>
    <property type="evidence" value="ECO:0007669"/>
    <property type="project" value="TreeGrafter"/>
</dbReference>
<feature type="region of interest" description="Disordered" evidence="3">
    <location>
        <begin position="512"/>
        <end position="550"/>
    </location>
</feature>
<dbReference type="GO" id="GO:0000149">
    <property type="term" value="F:SNARE binding"/>
    <property type="evidence" value="ECO:0007669"/>
    <property type="project" value="TreeGrafter"/>
</dbReference>
<evidence type="ECO:0000256" key="2">
    <source>
        <dbReference type="SAM" id="Coils"/>
    </source>
</evidence>
<dbReference type="GO" id="GO:0035493">
    <property type="term" value="P:SNARE complex assembly"/>
    <property type="evidence" value="ECO:0007669"/>
    <property type="project" value="TreeGrafter"/>
</dbReference>
<evidence type="ECO:0000313" key="5">
    <source>
        <dbReference type="Proteomes" id="UP001187531"/>
    </source>
</evidence>
<accession>A0AA88L5T0</accession>
<dbReference type="Proteomes" id="UP001187531">
    <property type="component" value="Unassembled WGS sequence"/>
</dbReference>
<dbReference type="Pfam" id="PF10186">
    <property type="entry name" value="ATG14"/>
    <property type="match status" value="1"/>
</dbReference>
<dbReference type="PANTHER" id="PTHR15157:SF5">
    <property type="entry name" value="UV RADIATION RESISTANCE-ASSOCIATED GENE PROTEIN"/>
    <property type="match status" value="1"/>
</dbReference>
<organism evidence="4 5">
    <name type="scientific">Artemia franciscana</name>
    <name type="common">Brine shrimp</name>
    <name type="synonym">Artemia sanfranciscana</name>
    <dbReference type="NCBI Taxonomy" id="6661"/>
    <lineage>
        <taxon>Eukaryota</taxon>
        <taxon>Metazoa</taxon>
        <taxon>Ecdysozoa</taxon>
        <taxon>Arthropoda</taxon>
        <taxon>Crustacea</taxon>
        <taxon>Branchiopoda</taxon>
        <taxon>Anostraca</taxon>
        <taxon>Artemiidae</taxon>
        <taxon>Artemia</taxon>
    </lineage>
</organism>
<comment type="caution">
    <text evidence="4">The sequence shown here is derived from an EMBL/GenBank/DDBJ whole genome shotgun (WGS) entry which is preliminary data.</text>
</comment>
<dbReference type="EMBL" id="JAVRJZ010000008">
    <property type="protein sequence ID" value="KAK2719608.1"/>
    <property type="molecule type" value="Genomic_DNA"/>
</dbReference>
<feature type="compositionally biased region" description="Polar residues" evidence="3">
    <location>
        <begin position="541"/>
        <end position="550"/>
    </location>
</feature>
<dbReference type="AlphaFoldDB" id="A0AA88L5T0"/>
<reference evidence="4" key="1">
    <citation type="submission" date="2023-07" db="EMBL/GenBank/DDBJ databases">
        <title>Chromosome-level genome assembly of Artemia franciscana.</title>
        <authorList>
            <person name="Jo E."/>
        </authorList>
    </citation>
    <scope>NUCLEOTIDE SEQUENCE</scope>
    <source>
        <tissue evidence="4">Whole body</tissue>
    </source>
</reference>
<evidence type="ECO:0000256" key="3">
    <source>
        <dbReference type="SAM" id="MobiDB-lite"/>
    </source>
</evidence>
<name>A0AA88L5T0_ARTSF</name>
<dbReference type="InterPro" id="IPR018791">
    <property type="entry name" value="UV_resistance/autophagy_Atg14"/>
</dbReference>
<dbReference type="GO" id="GO:0000323">
    <property type="term" value="C:lytic vacuole"/>
    <property type="evidence" value="ECO:0007669"/>
    <property type="project" value="TreeGrafter"/>
</dbReference>
<protein>
    <recommendedName>
        <fullName evidence="6">UV radiation resistance-associated gene protein</fullName>
    </recommendedName>
</protein>
<proteinExistence type="predicted"/>
<feature type="coiled-coil region" evidence="2">
    <location>
        <begin position="222"/>
        <end position="256"/>
    </location>
</feature>
<keyword evidence="5" id="KW-1185">Reference proteome</keyword>
<keyword evidence="1 2" id="KW-0175">Coiled coil</keyword>
<evidence type="ECO:0008006" key="6">
    <source>
        <dbReference type="Google" id="ProtNLM"/>
    </source>
</evidence>
<sequence>MVVLKLLHLDQLWIVNYEPVFQKCPVKVFFTLHMTAMSAPIFKSPDKEILAGSRSQLWNNLELSHNIDEPLKLAQGVIVRIWESESKPSSTLLFSWGVHFAALHRIGKSNILPKYFAKNTLIFGLKGGLYTSSDSCLIQDPAPPIEGSASIHSYSKYNLLRLRALQRTIVKQKALTDQQKSLVENWDLRPPKRDQLIYRTGRHFLGLVESNPRNYIEDRKTRRNLLKKIEGLEMRVEILRKQKKLMEENVNVLQKNCVDEKVSVEKMRNFYTRKRITLDKESLVIEDLWVRCENLQEELTSERYWLGIRRRQLISDLCQVYPITHDDKSSYIHGLSLPHAEYMGHYDDVKLSVALGYVAHVVYMTSYFLNVPLRHPITCKDSRSTVTDQLREGSLKNKEAKFTLFVKGRDRQLFQYGVYLLNRNISQLRHYLGLKTKDLGAILPNLDEVLMLRFSSLGNWHNASIDTRRPSSQESESICGYKVPRPFPLGGPHSTASESSLISNVGRPGSYSRLSLDSRRHSPSSSIAGDRLSIGPRSISGRENSLDSMHQSFEKSYEPAIGNFSKSKVEYMSSPKENAIGIQPDINKSSLKSNTSAFGSSSHLPLESFRYSPSSFEVGDKVSTEINSNNGRESSVDLNLEELNSHLSTEQGISTLTLDDKGINSTKETTTIIYDITSDLSTEQGTSTPNLHDKDINSNKETTTIICNTTSDQHHSTSSINHPGDSNLEHLHDPSFGHLLPSFSSQGSDHSNLRDINKDIINQEAETGNGVKVGLSSPGLLVQKDLDTKLVNGVISFFGEQVGSDLDDVKTKSRLFYLDNTDNVGSEKVSFEYLSNSASLLNSSIERCNDSAVASTNEDLRNFCKSVENSIDTNFLKRELSLDLTPELSVPANENENNVRCIFDLQKHRGKNNSRVPVTEKKVCGRTDCSLNLFSTDGQDCNFSKKEDISDGDSLKNCRIRPDNQVVISTTDSFPSYYDEKTHSRGTKKESTPELVRILPSENVQGVNMGINQNDCDKNKSLPCKVATNLPQFDSPRLVPSINIEPLSDDSKNVTDDKLQDVQLMNDSQLNQVILKECNELEESFSDMNTRVEALASSFGARFGFGSS</sequence>
<evidence type="ECO:0000256" key="1">
    <source>
        <dbReference type="ARBA" id="ARBA00023054"/>
    </source>
</evidence>
<evidence type="ECO:0000313" key="4">
    <source>
        <dbReference type="EMBL" id="KAK2719608.1"/>
    </source>
</evidence>
<dbReference type="GO" id="GO:0032991">
    <property type="term" value="C:protein-containing complex"/>
    <property type="evidence" value="ECO:0007669"/>
    <property type="project" value="UniProtKB-ARBA"/>
</dbReference>